<keyword evidence="2" id="KW-0489">Methyltransferase</keyword>
<dbReference type="Proteomes" id="UP000294547">
    <property type="component" value="Unassembled WGS sequence"/>
</dbReference>
<name>A0A4R6R6S9_9HYPH</name>
<dbReference type="Pfam" id="PF13649">
    <property type="entry name" value="Methyltransf_25"/>
    <property type="match status" value="1"/>
</dbReference>
<accession>A0A4R6R6S9</accession>
<evidence type="ECO:0000313" key="3">
    <source>
        <dbReference type="Proteomes" id="UP000294547"/>
    </source>
</evidence>
<sequence length="244" mass="26556">MTGFSAAARSNEPEWMDDGTVPYEVFRALLADLERVNRLSLGYRPTLAFLDRLARAGRLPAGRPLAVLDIGSGRGDGLRAIARWAARRGVAVRLTGVDLSPWSTRAAREAAAADPAGEGIDFVTADAFAHMAAMAEPPDVVVSGLFTHHLDDAALVRFLAAMERHAALGWFVNDLHRHAVSYHGFALLSRLLRMHRFVVHDGTVSIARGFVAADWHRLLAAAGVEGASVTWWMPFRLCVSRVNP</sequence>
<feature type="domain" description="Methyltransferase" evidence="1">
    <location>
        <begin position="67"/>
        <end position="165"/>
    </location>
</feature>
<dbReference type="GO" id="GO:0032259">
    <property type="term" value="P:methylation"/>
    <property type="evidence" value="ECO:0007669"/>
    <property type="project" value="UniProtKB-KW"/>
</dbReference>
<dbReference type="Gene3D" id="3.40.50.150">
    <property type="entry name" value="Vaccinia Virus protein VP39"/>
    <property type="match status" value="1"/>
</dbReference>
<evidence type="ECO:0000259" key="1">
    <source>
        <dbReference type="Pfam" id="PF13649"/>
    </source>
</evidence>
<dbReference type="SUPFAM" id="SSF53335">
    <property type="entry name" value="S-adenosyl-L-methionine-dependent methyltransferases"/>
    <property type="match status" value="1"/>
</dbReference>
<dbReference type="InterPro" id="IPR029063">
    <property type="entry name" value="SAM-dependent_MTases_sf"/>
</dbReference>
<keyword evidence="3" id="KW-1185">Reference proteome</keyword>
<reference evidence="2 3" key="1">
    <citation type="submission" date="2019-03" db="EMBL/GenBank/DDBJ databases">
        <title>Genomic Encyclopedia of Type Strains, Phase IV (KMG-IV): sequencing the most valuable type-strain genomes for metagenomic binning, comparative biology and taxonomic classification.</title>
        <authorList>
            <person name="Goeker M."/>
        </authorList>
    </citation>
    <scope>NUCLEOTIDE SEQUENCE [LARGE SCALE GENOMIC DNA]</scope>
    <source>
        <strain evidence="2 3">DSM 102969</strain>
    </source>
</reference>
<dbReference type="AlphaFoldDB" id="A0A4R6R6S9"/>
<organism evidence="2 3">
    <name type="scientific">Oharaeibacter diazotrophicus</name>
    <dbReference type="NCBI Taxonomy" id="1920512"/>
    <lineage>
        <taxon>Bacteria</taxon>
        <taxon>Pseudomonadati</taxon>
        <taxon>Pseudomonadota</taxon>
        <taxon>Alphaproteobacteria</taxon>
        <taxon>Hyphomicrobiales</taxon>
        <taxon>Pleomorphomonadaceae</taxon>
        <taxon>Oharaeibacter</taxon>
    </lineage>
</organism>
<dbReference type="InterPro" id="IPR041698">
    <property type="entry name" value="Methyltransf_25"/>
</dbReference>
<evidence type="ECO:0000313" key="2">
    <source>
        <dbReference type="EMBL" id="TDP81552.1"/>
    </source>
</evidence>
<gene>
    <name evidence="2" type="ORF">EDD54_4422</name>
</gene>
<dbReference type="CDD" id="cd02440">
    <property type="entry name" value="AdoMet_MTases"/>
    <property type="match status" value="1"/>
</dbReference>
<dbReference type="RefSeq" id="WP_245515867.1">
    <property type="nucleotide sequence ID" value="NZ_BSPM01000002.1"/>
</dbReference>
<dbReference type="EMBL" id="SNXY01000012">
    <property type="protein sequence ID" value="TDP81552.1"/>
    <property type="molecule type" value="Genomic_DNA"/>
</dbReference>
<protein>
    <submittedName>
        <fullName evidence="2">Methyltransferase family protein</fullName>
    </submittedName>
</protein>
<comment type="caution">
    <text evidence="2">The sequence shown here is derived from an EMBL/GenBank/DDBJ whole genome shotgun (WGS) entry which is preliminary data.</text>
</comment>
<dbReference type="GO" id="GO:0008168">
    <property type="term" value="F:methyltransferase activity"/>
    <property type="evidence" value="ECO:0007669"/>
    <property type="project" value="UniProtKB-KW"/>
</dbReference>
<keyword evidence="2" id="KW-0808">Transferase</keyword>
<proteinExistence type="predicted"/>